<feature type="signal peptide" evidence="1">
    <location>
        <begin position="1"/>
        <end position="24"/>
    </location>
</feature>
<sequence length="238" mass="26577">MHSFQMCLLTLLILSSTLFTQVTCETNAERMRRGLSPKPPKRLYDATRVRRVEPSTPSPTYCSQIGQTNMAIELRQVSDDSRIGYLGPASSYYNTVYRGFGGSGSNSGSLFNVDPGDYSAITVAGQGSHSVCATVNQYNQDLYYTASSGTEPKNYLYNVDCTGPGGYTQRKNYQWDSNGAITLQWLEPPSASHYPEVFPAIWYRSSTNVFRWYPEDVTPTSPGSWTRAYLKWSCVPNP</sequence>
<accession>A0AAD6ZBQ5</accession>
<protein>
    <submittedName>
        <fullName evidence="2">Uncharacterized protein</fullName>
    </submittedName>
</protein>
<proteinExistence type="predicted"/>
<keyword evidence="1" id="KW-0732">Signal</keyword>
<name>A0AAD6ZBQ5_9AGAR</name>
<dbReference type="Proteomes" id="UP001218218">
    <property type="component" value="Unassembled WGS sequence"/>
</dbReference>
<evidence type="ECO:0000256" key="1">
    <source>
        <dbReference type="SAM" id="SignalP"/>
    </source>
</evidence>
<dbReference type="AlphaFoldDB" id="A0AAD6ZBQ5"/>
<keyword evidence="3" id="KW-1185">Reference proteome</keyword>
<reference evidence="2" key="1">
    <citation type="submission" date="2023-03" db="EMBL/GenBank/DDBJ databases">
        <title>Massive genome expansion in bonnet fungi (Mycena s.s.) driven by repeated elements and novel gene families across ecological guilds.</title>
        <authorList>
            <consortium name="Lawrence Berkeley National Laboratory"/>
            <person name="Harder C.B."/>
            <person name="Miyauchi S."/>
            <person name="Viragh M."/>
            <person name="Kuo A."/>
            <person name="Thoen E."/>
            <person name="Andreopoulos B."/>
            <person name="Lu D."/>
            <person name="Skrede I."/>
            <person name="Drula E."/>
            <person name="Henrissat B."/>
            <person name="Morin E."/>
            <person name="Kohler A."/>
            <person name="Barry K."/>
            <person name="LaButti K."/>
            <person name="Morin E."/>
            <person name="Salamov A."/>
            <person name="Lipzen A."/>
            <person name="Mereny Z."/>
            <person name="Hegedus B."/>
            <person name="Baldrian P."/>
            <person name="Stursova M."/>
            <person name="Weitz H."/>
            <person name="Taylor A."/>
            <person name="Grigoriev I.V."/>
            <person name="Nagy L.G."/>
            <person name="Martin F."/>
            <person name="Kauserud H."/>
        </authorList>
    </citation>
    <scope>NUCLEOTIDE SEQUENCE</scope>
    <source>
        <strain evidence="2">CBHHK002</strain>
    </source>
</reference>
<organism evidence="2 3">
    <name type="scientific">Mycena albidolilacea</name>
    <dbReference type="NCBI Taxonomy" id="1033008"/>
    <lineage>
        <taxon>Eukaryota</taxon>
        <taxon>Fungi</taxon>
        <taxon>Dikarya</taxon>
        <taxon>Basidiomycota</taxon>
        <taxon>Agaricomycotina</taxon>
        <taxon>Agaricomycetes</taxon>
        <taxon>Agaricomycetidae</taxon>
        <taxon>Agaricales</taxon>
        <taxon>Marasmiineae</taxon>
        <taxon>Mycenaceae</taxon>
        <taxon>Mycena</taxon>
    </lineage>
</organism>
<evidence type="ECO:0000313" key="2">
    <source>
        <dbReference type="EMBL" id="KAJ7314736.1"/>
    </source>
</evidence>
<gene>
    <name evidence="2" type="ORF">DFH08DRAFT_894691</name>
</gene>
<comment type="caution">
    <text evidence="2">The sequence shown here is derived from an EMBL/GenBank/DDBJ whole genome shotgun (WGS) entry which is preliminary data.</text>
</comment>
<evidence type="ECO:0000313" key="3">
    <source>
        <dbReference type="Proteomes" id="UP001218218"/>
    </source>
</evidence>
<feature type="chain" id="PRO_5042105859" evidence="1">
    <location>
        <begin position="25"/>
        <end position="238"/>
    </location>
</feature>
<dbReference type="EMBL" id="JARIHO010000065">
    <property type="protein sequence ID" value="KAJ7314736.1"/>
    <property type="molecule type" value="Genomic_DNA"/>
</dbReference>